<keyword evidence="4" id="KW-1185">Reference proteome</keyword>
<feature type="domain" description="PA14" evidence="2">
    <location>
        <begin position="662"/>
        <end position="812"/>
    </location>
</feature>
<dbReference type="Proteomes" id="UP001595548">
    <property type="component" value="Unassembled WGS sequence"/>
</dbReference>
<dbReference type="InterPro" id="IPR011658">
    <property type="entry name" value="PA14_dom"/>
</dbReference>
<dbReference type="Pfam" id="PF07691">
    <property type="entry name" value="PA14"/>
    <property type="match status" value="1"/>
</dbReference>
<dbReference type="NCBIfam" id="TIGR03661">
    <property type="entry name" value="T1SS_VCA0849"/>
    <property type="match status" value="1"/>
</dbReference>
<dbReference type="PRINTS" id="PR00313">
    <property type="entry name" value="CABNDNGRPT"/>
</dbReference>
<dbReference type="InterPro" id="IPR001343">
    <property type="entry name" value="Hemolysn_Ca-bd"/>
</dbReference>
<dbReference type="Pfam" id="PF17892">
    <property type="entry name" value="Cadherin_5"/>
    <property type="match status" value="1"/>
</dbReference>
<dbReference type="Pfam" id="PF17963">
    <property type="entry name" value="Big_9"/>
    <property type="match status" value="2"/>
</dbReference>
<proteinExistence type="predicted"/>
<organism evidence="3 4">
    <name type="scientific">Gilvimarinus japonicus</name>
    <dbReference type="NCBI Taxonomy" id="1796469"/>
    <lineage>
        <taxon>Bacteria</taxon>
        <taxon>Pseudomonadati</taxon>
        <taxon>Pseudomonadota</taxon>
        <taxon>Gammaproteobacteria</taxon>
        <taxon>Cellvibrionales</taxon>
        <taxon>Cellvibrionaceae</taxon>
        <taxon>Gilvimarinus</taxon>
    </lineage>
</organism>
<dbReference type="NCBIfam" id="NF012211">
    <property type="entry name" value="tand_rpt_95"/>
    <property type="match status" value="3"/>
</dbReference>
<dbReference type="RefSeq" id="WP_382417274.1">
    <property type="nucleotide sequence ID" value="NZ_JBHRTL010000028.1"/>
</dbReference>
<dbReference type="SUPFAM" id="SSF51120">
    <property type="entry name" value="beta-Roll"/>
    <property type="match status" value="1"/>
</dbReference>
<dbReference type="InterPro" id="IPR018511">
    <property type="entry name" value="Hemolysin-typ_Ca-bd_CS"/>
</dbReference>
<dbReference type="InterPro" id="IPR041690">
    <property type="entry name" value="Cadherin_5"/>
</dbReference>
<dbReference type="Gene3D" id="2.150.10.10">
    <property type="entry name" value="Serralysin-like metalloprotease, C-terminal"/>
    <property type="match status" value="1"/>
</dbReference>
<dbReference type="InterPro" id="IPR019960">
    <property type="entry name" value="T1SS_VCA0849"/>
</dbReference>
<reference evidence="4" key="1">
    <citation type="journal article" date="2019" name="Int. J. Syst. Evol. Microbiol.">
        <title>The Global Catalogue of Microorganisms (GCM) 10K type strain sequencing project: providing services to taxonomists for standard genome sequencing and annotation.</title>
        <authorList>
            <consortium name="The Broad Institute Genomics Platform"/>
            <consortium name="The Broad Institute Genome Sequencing Center for Infectious Disease"/>
            <person name="Wu L."/>
            <person name="Ma J."/>
        </authorList>
    </citation>
    <scope>NUCLEOTIDE SEQUENCE [LARGE SCALE GENOMIC DNA]</scope>
    <source>
        <strain evidence="4">KCTC 52141</strain>
    </source>
</reference>
<gene>
    <name evidence="3" type="ORF">ACFOEB_13160</name>
</gene>
<evidence type="ECO:0000256" key="1">
    <source>
        <dbReference type="ARBA" id="ARBA00022837"/>
    </source>
</evidence>
<evidence type="ECO:0000313" key="4">
    <source>
        <dbReference type="Proteomes" id="UP001595548"/>
    </source>
</evidence>
<dbReference type="Gene3D" id="2.60.40.3440">
    <property type="match status" value="3"/>
</dbReference>
<evidence type="ECO:0000313" key="3">
    <source>
        <dbReference type="EMBL" id="MFC3156152.1"/>
    </source>
</evidence>
<sequence length="1211" mass="125505">MTTETFTINVTNANDNPVANSDDLLDGNEDTTSAVLNSDMLSNDTDLDGDMLSITHINGTALTGGVQSITVTNGTVNVDSTGNITFTPALNYVGDVSFEYTVSDSNGGSDSAIVGGTIVNVNDAPVAVDDTVLTSENTPITLTVADIVTPNDTDEDGDTLTISGVGNAANGSVVLNGDGSVTFTPDTDFTGEATFDYTVNDGNGGTDTATVRVNVPGLRDNAGEVYEEALSTGSNSSSNAETTSGNLLSDDLALPSGALSLSVSIVGGTVNNSVMGQTVVTTAEGNVLIVNTDNTDAGFGDYTYTLLNPIDHNLIQQDFTLGAEGWSGSGVSQQLGQLRIARDSTATQTFSFGSEMAGKQVVLSFDLNVSGGWDTSGGSRDYFNVSANGDLVNSSSPADASTSRISTTLTLDGNGEAVITLNADTTANSEIANIDNLSITAVNLTDQFTYTLDDGAGFVESANLNVAIYDDLADTPRDYDESTTFTEDQDLSVGTFNLLDNATPQSGSSISSVSNLTLFVNGADAAADFTITSGSAGSGEAARYSFIHNDTFASAELVVYDNGDVTWENGYENLFDFMSPGDMAQLQISYVTSVGGTSDSSIATLNISGVNDGPTAVTDSGLTSGGFASEFWVYNEGEDGPNLESVAQVIGFTGSNTPDATFISTGLSYSVVSGDSDYRANLGSNNHLEDWLADGGDEGSVVRNTTESSGDAIVRFAGVFEVETAGQFTLDITHDDGFIVFIDGVETFTADFITSPSNFVQTTNLSAGSHDVEIYYWDQGGEYVFDGSLYDSSNNDLWTPANLSYRGAPISTEEDEAVTVDVLANDWDIEGDSLTVIGVTNGANGTASTNGSTVVYTPNAGFFGLDSFTYTISDGNGGTDSVSVSVEVRPENNAALIDLDGDDSSGKSGSDYFAAAPLWNPVAVVDSDVSITDIDGSSLFSAKIEILNPMAGDELVVSGGSLPSNIGFSYNEISGVGLLSGFASLAEYQSALQLIHLDNNDSSVTGDRSIEISVNDGNDQSMVATSTIRVTNNEQSGDTTDNEIDASWATADSITLHGNGGNDTLTAGSLDDALFGGEGDDTLIGNAGSDVLIGGLGADTFEWKLGDEGTTNAPAEDVVLDFSTAEGDSLDLSDLLRVDGEDNITDYLHAESDGTDTVIHISQSGGFEGDYATHTSATDQVITLEGVDLSGQGSSDQIIQYLIDGNHLSID</sequence>
<dbReference type="InterPro" id="IPR037524">
    <property type="entry name" value="PA14/GLEYA"/>
</dbReference>
<dbReference type="EMBL" id="JBHRTL010000028">
    <property type="protein sequence ID" value="MFC3156152.1"/>
    <property type="molecule type" value="Genomic_DNA"/>
</dbReference>
<protein>
    <submittedName>
        <fullName evidence="3">Ig-like domain-containing protein</fullName>
    </submittedName>
</protein>
<keyword evidence="1" id="KW-0106">Calcium</keyword>
<dbReference type="PROSITE" id="PS00330">
    <property type="entry name" value="HEMOLYSIN_CALCIUM"/>
    <property type="match status" value="1"/>
</dbReference>
<evidence type="ECO:0000259" key="2">
    <source>
        <dbReference type="PROSITE" id="PS51820"/>
    </source>
</evidence>
<accession>A0ABV7HQX1</accession>
<dbReference type="Pfam" id="PF00353">
    <property type="entry name" value="HemolysinCabind"/>
    <property type="match status" value="1"/>
</dbReference>
<dbReference type="PROSITE" id="PS51820">
    <property type="entry name" value="PA14"/>
    <property type="match status" value="1"/>
</dbReference>
<dbReference type="SUPFAM" id="SSF56988">
    <property type="entry name" value="Anthrax protective antigen"/>
    <property type="match status" value="1"/>
</dbReference>
<dbReference type="InterPro" id="IPR011049">
    <property type="entry name" value="Serralysin-like_metalloprot_C"/>
</dbReference>
<comment type="caution">
    <text evidence="3">The sequence shown here is derived from an EMBL/GenBank/DDBJ whole genome shotgun (WGS) entry which is preliminary data.</text>
</comment>
<name>A0ABV7HQX1_9GAMM</name>